<organism evidence="2 3">
    <name type="scientific">Sneathiella litorea</name>
    <dbReference type="NCBI Taxonomy" id="2606216"/>
    <lineage>
        <taxon>Bacteria</taxon>
        <taxon>Pseudomonadati</taxon>
        <taxon>Pseudomonadota</taxon>
        <taxon>Alphaproteobacteria</taxon>
        <taxon>Sneathiellales</taxon>
        <taxon>Sneathiellaceae</taxon>
        <taxon>Sneathiella</taxon>
    </lineage>
</organism>
<keyword evidence="1" id="KW-1133">Transmembrane helix</keyword>
<reference evidence="2 3" key="1">
    <citation type="submission" date="2019-12" db="EMBL/GenBank/DDBJ databases">
        <title>Snethiella sp. nov. sp. isolated from sea sand.</title>
        <authorList>
            <person name="Kim J."/>
            <person name="Jeong S.E."/>
            <person name="Jung H.S."/>
            <person name="Jeon C.O."/>
        </authorList>
    </citation>
    <scope>NUCLEOTIDE SEQUENCE [LARGE SCALE GENOMIC DNA]</scope>
    <source>
        <strain evidence="2 3">DP05</strain>
    </source>
</reference>
<dbReference type="Proteomes" id="UP000476030">
    <property type="component" value="Unassembled WGS sequence"/>
</dbReference>
<evidence type="ECO:0008006" key="4">
    <source>
        <dbReference type="Google" id="ProtNLM"/>
    </source>
</evidence>
<evidence type="ECO:0000313" key="2">
    <source>
        <dbReference type="EMBL" id="MZR29118.1"/>
    </source>
</evidence>
<protein>
    <recommendedName>
        <fullName evidence="4">Invasion associated locus B (IalB) protein</fullName>
    </recommendedName>
</protein>
<dbReference type="RefSeq" id="WP_161313610.1">
    <property type="nucleotide sequence ID" value="NZ_WTUW01000001.1"/>
</dbReference>
<feature type="transmembrane region" description="Helical" evidence="1">
    <location>
        <begin position="21"/>
        <end position="41"/>
    </location>
</feature>
<sequence>MIKNVEKLRAPGLEKNTPKRYSLFMNRLIASIFFAVFTITFQTGIASAQQSDPRALGTFTDWLAYSWVENDNKVCYMLSRPLKSTPQGVKRGDIYLMVAYRPASKSKEEVSHVAGYPFKDKSTVEALIGNRKFLLATNNEVAWVPEGESDEKLISAMRGGSKMIVKGTSSRGTLTVDSYSLQGFTAAYKQIRKSCT</sequence>
<comment type="caution">
    <text evidence="2">The sequence shown here is derived from an EMBL/GenBank/DDBJ whole genome shotgun (WGS) entry which is preliminary data.</text>
</comment>
<dbReference type="EMBL" id="WTUW01000001">
    <property type="protein sequence ID" value="MZR29118.1"/>
    <property type="molecule type" value="Genomic_DNA"/>
</dbReference>
<dbReference type="AlphaFoldDB" id="A0A6L8W2H3"/>
<keyword evidence="3" id="KW-1185">Reference proteome</keyword>
<gene>
    <name evidence="2" type="ORF">GQE98_00575</name>
</gene>
<accession>A0A6L8W2H3</accession>
<keyword evidence="1" id="KW-0472">Membrane</keyword>
<proteinExistence type="predicted"/>
<dbReference type="Pfam" id="PF06776">
    <property type="entry name" value="IalB"/>
    <property type="match status" value="1"/>
</dbReference>
<dbReference type="InterPro" id="IPR010642">
    <property type="entry name" value="Invasion_prot_B"/>
</dbReference>
<dbReference type="Gene3D" id="2.60.40.1880">
    <property type="entry name" value="Invasion associated locus B (IalB) protein"/>
    <property type="match status" value="1"/>
</dbReference>
<evidence type="ECO:0000313" key="3">
    <source>
        <dbReference type="Proteomes" id="UP000476030"/>
    </source>
</evidence>
<name>A0A6L8W2H3_9PROT</name>
<keyword evidence="1" id="KW-0812">Transmembrane</keyword>
<dbReference type="InterPro" id="IPR038696">
    <property type="entry name" value="IalB_sf"/>
</dbReference>
<evidence type="ECO:0000256" key="1">
    <source>
        <dbReference type="SAM" id="Phobius"/>
    </source>
</evidence>